<accession>K0E0Q8</accession>
<gene>
    <name evidence="1" type="ORF">BUPH_08234</name>
</gene>
<geneLocation type="plasmid" evidence="1 2">
    <name>pSYMBR3459</name>
</geneLocation>
<organism evidence="1 2">
    <name type="scientific">Paraburkholderia phenoliruptrix BR3459a</name>
    <dbReference type="NCBI Taxonomy" id="1229205"/>
    <lineage>
        <taxon>Bacteria</taxon>
        <taxon>Pseudomonadati</taxon>
        <taxon>Pseudomonadota</taxon>
        <taxon>Betaproteobacteria</taxon>
        <taxon>Burkholderiales</taxon>
        <taxon>Burkholderiaceae</taxon>
        <taxon>Paraburkholderia</taxon>
    </lineage>
</organism>
<dbReference type="KEGG" id="bpx:BUPH_08234"/>
<dbReference type="Proteomes" id="UP000010105">
    <property type="component" value="Plasmid pSYMBR3459"/>
</dbReference>
<name>K0E0Q8_9BURK</name>
<dbReference type="EMBL" id="CP003865">
    <property type="protein sequence ID" value="AFT90043.1"/>
    <property type="molecule type" value="Genomic_DNA"/>
</dbReference>
<proteinExistence type="predicted"/>
<reference evidence="1 2" key="1">
    <citation type="journal article" date="2012" name="J. Bacteriol.">
        <title>Complete Genome Sequence of Burkholderia phenoliruptrix BR3459a (CLA1), a Heat-Tolerant, Nitrogen-Fixing Symbiont of Mimosa flocculosa.</title>
        <authorList>
            <person name="de Oliveira Cunha C."/>
            <person name="Goda Zuleta L.F."/>
            <person name="Paula de Almeida L.G."/>
            <person name="Prioli Ciapina L."/>
            <person name="Lustrino Borges W."/>
            <person name="Pitard R.M."/>
            <person name="Baldani J.I."/>
            <person name="Straliotto R."/>
            <person name="de Faria S.M."/>
            <person name="Hungria M."/>
            <person name="Sousa Cavada B."/>
            <person name="Mercante F.M."/>
            <person name="Ribeiro de Vasconcelos A.T."/>
        </authorList>
    </citation>
    <scope>NUCLEOTIDE SEQUENCE [LARGE SCALE GENOMIC DNA]</scope>
    <source>
        <strain evidence="1 2">BR3459a</strain>
        <plasmid evidence="1 2">pSYMBR3459</plasmid>
    </source>
</reference>
<dbReference type="AlphaFoldDB" id="K0E0Q8"/>
<keyword evidence="1" id="KW-0614">Plasmid</keyword>
<dbReference type="HOGENOM" id="CLU_2664042_0_0_4"/>
<evidence type="ECO:0000313" key="2">
    <source>
        <dbReference type="Proteomes" id="UP000010105"/>
    </source>
</evidence>
<sequence>MIQPLQVRAFPIVSDVVTGQACRVAIRSPATTGTWHAAACTLDTLFDAVIKVADEALSDAKTTGRNRIVSFRTSS</sequence>
<dbReference type="PATRIC" id="fig|1229205.11.peg.6724"/>
<evidence type="ECO:0000313" key="1">
    <source>
        <dbReference type="EMBL" id="AFT90043.1"/>
    </source>
</evidence>
<protein>
    <submittedName>
        <fullName evidence="1">Uncharacterized protein</fullName>
    </submittedName>
</protein>